<keyword evidence="1" id="KW-0808">Transferase</keyword>
<name>A0A381N5W6_9ZZZZ</name>
<evidence type="ECO:0000256" key="3">
    <source>
        <dbReference type="SAM" id="Phobius"/>
    </source>
</evidence>
<dbReference type="AlphaFoldDB" id="A0A381N5W6"/>
<dbReference type="Pfam" id="PF01553">
    <property type="entry name" value="Acyltransferase"/>
    <property type="match status" value="1"/>
</dbReference>
<sequence>MIRILITFLILLLFLPIFVLMMIVGIVSSYIMHPRYFYWSMHLGCKLLLLGGWQYHTVHGQVPPKSKGPYLFMFNHESMFDAFMLGASIPYYINAIGWEGIFKWPLWGFFAKRYGAYQITHDNTDQAKETLKVAEKILLVDKDSMIFSPEGNRTITGEMSEFKKGGFHFAKATNATIVPIGIVGAFKANVRTSWIIRPGRLKTIFGTPITPNDYSDLSIEDFRDLVRNKIVNLIKDFS</sequence>
<keyword evidence="3" id="KW-1133">Transmembrane helix</keyword>
<dbReference type="SMART" id="SM00563">
    <property type="entry name" value="PlsC"/>
    <property type="match status" value="1"/>
</dbReference>
<keyword evidence="2" id="KW-0012">Acyltransferase</keyword>
<dbReference type="CDD" id="cd07989">
    <property type="entry name" value="LPLAT_AGPAT-like"/>
    <property type="match status" value="1"/>
</dbReference>
<keyword evidence="3" id="KW-0812">Transmembrane</keyword>
<dbReference type="InterPro" id="IPR002123">
    <property type="entry name" value="Plipid/glycerol_acylTrfase"/>
</dbReference>
<evidence type="ECO:0000259" key="4">
    <source>
        <dbReference type="SMART" id="SM00563"/>
    </source>
</evidence>
<dbReference type="GO" id="GO:0003841">
    <property type="term" value="F:1-acylglycerol-3-phosphate O-acyltransferase activity"/>
    <property type="evidence" value="ECO:0007669"/>
    <property type="project" value="TreeGrafter"/>
</dbReference>
<dbReference type="SUPFAM" id="SSF69593">
    <property type="entry name" value="Glycerol-3-phosphate (1)-acyltransferase"/>
    <property type="match status" value="1"/>
</dbReference>
<dbReference type="EMBL" id="UINC01000099">
    <property type="protein sequence ID" value="SUZ49038.1"/>
    <property type="molecule type" value="Genomic_DNA"/>
</dbReference>
<dbReference type="GO" id="GO:0006654">
    <property type="term" value="P:phosphatidic acid biosynthetic process"/>
    <property type="evidence" value="ECO:0007669"/>
    <property type="project" value="TreeGrafter"/>
</dbReference>
<evidence type="ECO:0000256" key="1">
    <source>
        <dbReference type="ARBA" id="ARBA00022679"/>
    </source>
</evidence>
<organism evidence="5">
    <name type="scientific">marine metagenome</name>
    <dbReference type="NCBI Taxonomy" id="408172"/>
    <lineage>
        <taxon>unclassified sequences</taxon>
        <taxon>metagenomes</taxon>
        <taxon>ecological metagenomes</taxon>
    </lineage>
</organism>
<dbReference type="PANTHER" id="PTHR10434:SF66">
    <property type="entry name" value="PHOSPHOLIPID_GLYCEROL ACYLTRANSFERASE DOMAIN-CONTAINING PROTEIN"/>
    <property type="match status" value="1"/>
</dbReference>
<evidence type="ECO:0000313" key="5">
    <source>
        <dbReference type="EMBL" id="SUZ49038.1"/>
    </source>
</evidence>
<gene>
    <name evidence="5" type="ORF">METZ01_LOCUS1892</name>
</gene>
<proteinExistence type="predicted"/>
<reference evidence="5" key="1">
    <citation type="submission" date="2018-05" db="EMBL/GenBank/DDBJ databases">
        <authorList>
            <person name="Lanie J.A."/>
            <person name="Ng W.-L."/>
            <person name="Kazmierczak K.M."/>
            <person name="Andrzejewski T.M."/>
            <person name="Davidsen T.M."/>
            <person name="Wayne K.J."/>
            <person name="Tettelin H."/>
            <person name="Glass J.I."/>
            <person name="Rusch D."/>
            <person name="Podicherti R."/>
            <person name="Tsui H.-C.T."/>
            <person name="Winkler M.E."/>
        </authorList>
    </citation>
    <scope>NUCLEOTIDE SEQUENCE</scope>
</reference>
<dbReference type="PANTHER" id="PTHR10434">
    <property type="entry name" value="1-ACYL-SN-GLYCEROL-3-PHOSPHATE ACYLTRANSFERASE"/>
    <property type="match status" value="1"/>
</dbReference>
<feature type="domain" description="Phospholipid/glycerol acyltransferase" evidence="4">
    <location>
        <begin position="70"/>
        <end position="185"/>
    </location>
</feature>
<keyword evidence="3" id="KW-0472">Membrane</keyword>
<protein>
    <recommendedName>
        <fullName evidence="4">Phospholipid/glycerol acyltransferase domain-containing protein</fullName>
    </recommendedName>
</protein>
<feature type="transmembrane region" description="Helical" evidence="3">
    <location>
        <begin position="6"/>
        <end position="31"/>
    </location>
</feature>
<evidence type="ECO:0000256" key="2">
    <source>
        <dbReference type="ARBA" id="ARBA00023315"/>
    </source>
</evidence>
<accession>A0A381N5W6</accession>